<feature type="chain" id="PRO_5012961327" evidence="2">
    <location>
        <begin position="26"/>
        <end position="399"/>
    </location>
</feature>
<dbReference type="RefSeq" id="WP_408645790.1">
    <property type="nucleotide sequence ID" value="NZ_AP018165.1"/>
</dbReference>
<dbReference type="EMBL" id="AP018165">
    <property type="protein sequence ID" value="BAX98013.1"/>
    <property type="molecule type" value="Genomic_DNA"/>
</dbReference>
<name>A0A1Z4EYG5_9MYCO</name>
<feature type="domain" description="Mammalian cell entry C-terminal" evidence="4">
    <location>
        <begin position="123"/>
        <end position="257"/>
    </location>
</feature>
<feature type="compositionally biased region" description="Pro residues" evidence="1">
    <location>
        <begin position="375"/>
        <end position="391"/>
    </location>
</feature>
<evidence type="ECO:0000256" key="2">
    <source>
        <dbReference type="SAM" id="SignalP"/>
    </source>
</evidence>
<evidence type="ECO:0000313" key="6">
    <source>
        <dbReference type="Proteomes" id="UP000217954"/>
    </source>
</evidence>
<protein>
    <submittedName>
        <fullName evidence="5">Putative Mce family protein</fullName>
    </submittedName>
</protein>
<gene>
    <name evidence="5" type="ORF">MSTE_02704</name>
</gene>
<accession>A0A1Z4EYG5</accession>
<feature type="signal peptide" evidence="2">
    <location>
        <begin position="1"/>
        <end position="25"/>
    </location>
</feature>
<feature type="region of interest" description="Disordered" evidence="1">
    <location>
        <begin position="364"/>
        <end position="399"/>
    </location>
</feature>
<dbReference type="InterPro" id="IPR024516">
    <property type="entry name" value="Mce_C"/>
</dbReference>
<reference evidence="5 6" key="2">
    <citation type="journal article" date="2017" name="Int. J. Syst. Evol. Microbiol.">
        <title>Mycobacterium stephanolepidis sp. nov., a rapidly growing species related to Mycobacterium chelonae, isolated from marine teleost fish, Stephanolepis cirrhifer.</title>
        <authorList>
            <person name="Fukano H."/>
            <person name="Wada S."/>
            <person name="Kurata O."/>
            <person name="Katayama K."/>
            <person name="Fujiwara N."/>
            <person name="Hoshino Y."/>
        </authorList>
    </citation>
    <scope>NUCLEOTIDE SEQUENCE [LARGE SCALE GENOMIC DNA]</scope>
    <source>
        <strain evidence="5 6">NJB0901</strain>
    </source>
</reference>
<proteinExistence type="predicted"/>
<evidence type="ECO:0000259" key="3">
    <source>
        <dbReference type="Pfam" id="PF02470"/>
    </source>
</evidence>
<evidence type="ECO:0000256" key="1">
    <source>
        <dbReference type="SAM" id="MobiDB-lite"/>
    </source>
</evidence>
<keyword evidence="2" id="KW-0732">Signal</keyword>
<feature type="domain" description="Mce/MlaD" evidence="3">
    <location>
        <begin position="38"/>
        <end position="111"/>
    </location>
</feature>
<dbReference type="Pfam" id="PF02470">
    <property type="entry name" value="MlaD"/>
    <property type="match status" value="1"/>
</dbReference>
<dbReference type="AlphaFoldDB" id="A0A1Z4EYG5"/>
<dbReference type="KEGG" id="mste:MSTE_02704"/>
<reference evidence="6" key="1">
    <citation type="journal article" date="2017" name="Genome Announc.">
        <title>Complete Genome Sequence of Mycobacterium stephanolepidis.</title>
        <authorList>
            <person name="Fukano H."/>
            <person name="Yoshida M."/>
            <person name="Katayama Y."/>
            <person name="Omatsu T."/>
            <person name="Mizutani T."/>
            <person name="Kurata O."/>
            <person name="Wada S."/>
            <person name="Hoshino Y."/>
        </authorList>
    </citation>
    <scope>NUCLEOTIDE SEQUENCE [LARGE SCALE GENOMIC DNA]</scope>
    <source>
        <strain evidence="6">NJB0901</strain>
    </source>
</reference>
<dbReference type="Proteomes" id="UP000217954">
    <property type="component" value="Chromosome"/>
</dbReference>
<organism evidence="5 6">
    <name type="scientific">[Mycobacterium] stephanolepidis</name>
    <dbReference type="NCBI Taxonomy" id="1520670"/>
    <lineage>
        <taxon>Bacteria</taxon>
        <taxon>Bacillati</taxon>
        <taxon>Actinomycetota</taxon>
        <taxon>Actinomycetes</taxon>
        <taxon>Mycobacteriales</taxon>
        <taxon>Mycobacteriaceae</taxon>
        <taxon>Mycobacteroides</taxon>
    </lineage>
</organism>
<dbReference type="PANTHER" id="PTHR33371:SF15">
    <property type="entry name" value="LIPOPROTEIN LPRN"/>
    <property type="match status" value="1"/>
</dbReference>
<dbReference type="InterPro" id="IPR052336">
    <property type="entry name" value="MlaD_Phospholipid_Transporter"/>
</dbReference>
<sequence length="399" mass="40918">MKQSAALSVLLTGALLSGCATNGLASLPLPAPSAGSGGYSLTALFTNALNLPDRAKVKLAGADVGFVESMLTRNYVAVVTLRIMDGVRLPAGSTAQLRSATPLGDVFVSVATPSDGRSTDPLLKEGDTIGLDSTAAASTVESVMSSAALMINGGAVRNLTDIVNGLGKATGDQGHAFGNLINDSNRLLAKIDARSTQLDAAITNVSQLSMRLENKRTALAEMMKAAGPATETVSENTRGIIDLALQVGGASRQLSKFPSIAGTDQGTRSVVADLNDVAGALNDVVVSPDTKLSDLSRLLPILVKLTSGDSLPLNAQIDKIALGSIPDIGFTGDPGFHGPKRYDWAKLAGSIKYTLWRLQERVVGQGPDSPMGAAPIPPAPIPPSPDAPVPSAPEQGAPQ</sequence>
<dbReference type="PANTHER" id="PTHR33371">
    <property type="entry name" value="INTERMEMBRANE PHOSPHOLIPID TRANSPORT SYSTEM BINDING PROTEIN MLAD-RELATED"/>
    <property type="match status" value="1"/>
</dbReference>
<keyword evidence="6" id="KW-1185">Reference proteome</keyword>
<evidence type="ECO:0000313" key="5">
    <source>
        <dbReference type="EMBL" id="BAX98013.1"/>
    </source>
</evidence>
<dbReference type="Pfam" id="PF11887">
    <property type="entry name" value="Mce4_CUP1"/>
    <property type="match status" value="1"/>
</dbReference>
<dbReference type="PROSITE" id="PS51257">
    <property type="entry name" value="PROKAR_LIPOPROTEIN"/>
    <property type="match status" value="1"/>
</dbReference>
<dbReference type="GO" id="GO:0005576">
    <property type="term" value="C:extracellular region"/>
    <property type="evidence" value="ECO:0007669"/>
    <property type="project" value="TreeGrafter"/>
</dbReference>
<dbReference type="InterPro" id="IPR003399">
    <property type="entry name" value="Mce/MlaD"/>
</dbReference>
<evidence type="ECO:0000259" key="4">
    <source>
        <dbReference type="Pfam" id="PF11887"/>
    </source>
</evidence>